<dbReference type="InterPro" id="IPR021147">
    <property type="entry name" value="DUF697"/>
</dbReference>
<dbReference type="SUPFAM" id="SSF52540">
    <property type="entry name" value="P-loop containing nucleoside triphosphate hydrolases"/>
    <property type="match status" value="1"/>
</dbReference>
<dbReference type="InterPro" id="IPR005225">
    <property type="entry name" value="Small_GTP-bd"/>
</dbReference>
<gene>
    <name evidence="9" type="ORF">DCF25_15140</name>
</gene>
<dbReference type="CDD" id="cd00880">
    <property type="entry name" value="Era_like"/>
    <property type="match status" value="1"/>
</dbReference>
<name>A0A2W4TZ47_9CYAN</name>
<dbReference type="Gene3D" id="3.40.50.300">
    <property type="entry name" value="P-loop containing nucleotide triphosphate hydrolases"/>
    <property type="match status" value="1"/>
</dbReference>
<evidence type="ECO:0000256" key="6">
    <source>
        <dbReference type="ARBA" id="ARBA00023136"/>
    </source>
</evidence>
<reference evidence="9 10" key="2">
    <citation type="submission" date="2018-06" db="EMBL/GenBank/DDBJ databases">
        <title>Metagenomic assembly of (sub)arctic Cyanobacteria and their associated microbiome from non-axenic cultures.</title>
        <authorList>
            <person name="Baurain D."/>
        </authorList>
    </citation>
    <scope>NUCLEOTIDE SEQUENCE [LARGE SCALE GENOMIC DNA]</scope>
    <source>
        <strain evidence="9">ULC129bin1</strain>
    </source>
</reference>
<dbReference type="Pfam" id="PF01926">
    <property type="entry name" value="MMR_HSR1"/>
    <property type="match status" value="1"/>
</dbReference>
<dbReference type="InterPro" id="IPR006073">
    <property type="entry name" value="GTP-bd"/>
</dbReference>
<feature type="region of interest" description="Disordered" evidence="7">
    <location>
        <begin position="1"/>
        <end position="22"/>
    </location>
</feature>
<proteinExistence type="predicted"/>
<evidence type="ECO:0000259" key="8">
    <source>
        <dbReference type="Pfam" id="PF01926"/>
    </source>
</evidence>
<evidence type="ECO:0000256" key="1">
    <source>
        <dbReference type="ARBA" id="ARBA00004141"/>
    </source>
</evidence>
<dbReference type="GO" id="GO:0005737">
    <property type="term" value="C:cytoplasm"/>
    <property type="evidence" value="ECO:0007669"/>
    <property type="project" value="TreeGrafter"/>
</dbReference>
<evidence type="ECO:0000313" key="10">
    <source>
        <dbReference type="Proteomes" id="UP000249354"/>
    </source>
</evidence>
<evidence type="ECO:0000313" key="9">
    <source>
        <dbReference type="EMBL" id="PZO14276.1"/>
    </source>
</evidence>
<evidence type="ECO:0000256" key="2">
    <source>
        <dbReference type="ARBA" id="ARBA00022692"/>
    </source>
</evidence>
<dbReference type="PANTHER" id="PTHR42714">
    <property type="entry name" value="TRNA MODIFICATION GTPASE GTPBP3"/>
    <property type="match status" value="1"/>
</dbReference>
<dbReference type="Proteomes" id="UP000249354">
    <property type="component" value="Unassembled WGS sequence"/>
</dbReference>
<comment type="subcellular location">
    <subcellularLocation>
        <location evidence="1">Membrane</location>
        <topology evidence="1">Multi-pass membrane protein</topology>
    </subcellularLocation>
</comment>
<dbReference type="EMBL" id="QBMC01000111">
    <property type="protein sequence ID" value="PZO14276.1"/>
    <property type="molecule type" value="Genomic_DNA"/>
</dbReference>
<dbReference type="GO" id="GO:0030488">
    <property type="term" value="P:tRNA methylation"/>
    <property type="evidence" value="ECO:0007669"/>
    <property type="project" value="TreeGrafter"/>
</dbReference>
<evidence type="ECO:0000256" key="4">
    <source>
        <dbReference type="ARBA" id="ARBA00022989"/>
    </source>
</evidence>
<dbReference type="AlphaFoldDB" id="A0A2W4TZ47"/>
<evidence type="ECO:0000256" key="5">
    <source>
        <dbReference type="ARBA" id="ARBA00023134"/>
    </source>
</evidence>
<keyword evidence="5" id="KW-0342">GTP-binding</keyword>
<keyword evidence="6" id="KW-0472">Membrane</keyword>
<evidence type="ECO:0000256" key="7">
    <source>
        <dbReference type="SAM" id="MobiDB-lite"/>
    </source>
</evidence>
<protein>
    <submittedName>
        <fullName evidence="9">GTP-binding protein</fullName>
    </submittedName>
</protein>
<feature type="domain" description="G" evidence="8">
    <location>
        <begin position="77"/>
        <end position="211"/>
    </location>
</feature>
<dbReference type="Pfam" id="PF05128">
    <property type="entry name" value="DUF697"/>
    <property type="match status" value="1"/>
</dbReference>
<keyword evidence="2" id="KW-0812">Transmembrane</keyword>
<keyword evidence="3" id="KW-0547">Nucleotide-binding</keyword>
<dbReference type="GO" id="GO:0002098">
    <property type="term" value="P:tRNA wobble uridine modification"/>
    <property type="evidence" value="ECO:0007669"/>
    <property type="project" value="TreeGrafter"/>
</dbReference>
<reference evidence="10" key="1">
    <citation type="submission" date="2018-04" db="EMBL/GenBank/DDBJ databases">
        <authorList>
            <person name="Cornet L."/>
        </authorList>
    </citation>
    <scope>NUCLEOTIDE SEQUENCE [LARGE SCALE GENOMIC DNA]</scope>
</reference>
<dbReference type="PANTHER" id="PTHR42714:SF6">
    <property type="entry name" value="TRANSLATION INITIATION FACTOR IF-2"/>
    <property type="match status" value="1"/>
</dbReference>
<organism evidence="9 10">
    <name type="scientific">Leptolyngbya foveolarum</name>
    <dbReference type="NCBI Taxonomy" id="47253"/>
    <lineage>
        <taxon>Bacteria</taxon>
        <taxon>Bacillati</taxon>
        <taxon>Cyanobacteriota</taxon>
        <taxon>Cyanophyceae</taxon>
        <taxon>Leptolyngbyales</taxon>
        <taxon>Leptolyngbyaceae</taxon>
        <taxon>Leptolyngbya group</taxon>
        <taxon>Leptolyngbya</taxon>
    </lineage>
</organism>
<dbReference type="InterPro" id="IPR027417">
    <property type="entry name" value="P-loop_NTPase"/>
</dbReference>
<keyword evidence="4" id="KW-1133">Transmembrane helix</keyword>
<evidence type="ECO:0000256" key="3">
    <source>
        <dbReference type="ARBA" id="ARBA00022741"/>
    </source>
</evidence>
<comment type="caution">
    <text evidence="9">The sequence shown here is derived from an EMBL/GenBank/DDBJ whole genome shotgun (WGS) entry which is preliminary data.</text>
</comment>
<sequence length="490" mass="52602">MGKISPELTNLPSPDSKATPTDEFDQLTDDLRYQQAIAAVSNLIDNIDLSARERAGLDAEIHHLDSVLHKLETRVVHIAVFGMVGRGKSSLLNALVGQPIFQTGPLHGVTQQAESILWQSNTSKSSDNESGAVEDIYRATLAGQQASKVELIDTPGIDEVGGDRRQAIAQKVARQADLILFVISSDLTQLEHTALSELHQAGKPILLVFNKADQYLESDRTQILQTLQSERLTDLIPSDHVVTTAAAPLVKRATRTANGTLQTRIERGQPDVAELKLQILKILQREGKALVALNTLLYADEINEQIVARKLTLRDRAADDTIWKTVITKSIAVALNPITVIDLLSGAAIDVALIVVLARLYGLVMTQKGAAQLLKKIAFATGGLTASELIVSFGLSGLKSALAAAAIPTGGLTATPYVSVALTQAAVSGVSTYAIAQVTKTYLANGATWGDQSPKAVVAKIVSEIDEDSIMTQIRGELSTRLDLKSHWKK</sequence>
<dbReference type="GO" id="GO:0005525">
    <property type="term" value="F:GTP binding"/>
    <property type="evidence" value="ECO:0007669"/>
    <property type="project" value="UniProtKB-KW"/>
</dbReference>
<dbReference type="NCBIfam" id="TIGR00231">
    <property type="entry name" value="small_GTP"/>
    <property type="match status" value="1"/>
</dbReference>
<feature type="compositionally biased region" description="Polar residues" evidence="7">
    <location>
        <begin position="7"/>
        <end position="19"/>
    </location>
</feature>
<dbReference type="GO" id="GO:0016020">
    <property type="term" value="C:membrane"/>
    <property type="evidence" value="ECO:0007669"/>
    <property type="project" value="UniProtKB-SubCell"/>
</dbReference>
<accession>A0A2W4TZ47</accession>